<dbReference type="InterPro" id="IPR010067">
    <property type="entry name" value="ABC_SsuA_sub-bd"/>
</dbReference>
<comment type="subcellular location">
    <subcellularLocation>
        <location evidence="1">Periplasm</location>
    </subcellularLocation>
</comment>
<proteinExistence type="inferred from homology"/>
<evidence type="ECO:0000259" key="6">
    <source>
        <dbReference type="SMART" id="SM00062"/>
    </source>
</evidence>
<dbReference type="Pfam" id="PF09084">
    <property type="entry name" value="NMT1"/>
    <property type="match status" value="1"/>
</dbReference>
<evidence type="ECO:0000256" key="1">
    <source>
        <dbReference type="ARBA" id="ARBA00004418"/>
    </source>
</evidence>
<reference evidence="7 8" key="1">
    <citation type="submission" date="2020-08" db="EMBL/GenBank/DDBJ databases">
        <title>A Genomic Blueprint of the Chicken Gut Microbiome.</title>
        <authorList>
            <person name="Gilroy R."/>
            <person name="Ravi A."/>
            <person name="Getino M."/>
            <person name="Pursley I."/>
            <person name="Horton D.L."/>
            <person name="Alikhan N.-F."/>
            <person name="Baker D."/>
            <person name="Gharbi K."/>
            <person name="Hall N."/>
            <person name="Watson M."/>
            <person name="Adriaenssens E.M."/>
            <person name="Foster-Nyarko E."/>
            <person name="Jarju S."/>
            <person name="Secka A."/>
            <person name="Antonio M."/>
            <person name="Oren A."/>
            <person name="Chaudhuri R."/>
            <person name="La Ragione R.M."/>
            <person name="Hildebrand F."/>
            <person name="Pallen M.J."/>
        </authorList>
    </citation>
    <scope>NUCLEOTIDE SEQUENCE [LARGE SCALE GENOMIC DNA]</scope>
    <source>
        <strain evidence="7 8">Sa1YVA6</strain>
    </source>
</reference>
<sequence>MKKLLSVFGLFLVLAVLTACSSDEKDGASTGNAQGKELKTINIGYQKGNTLHILKESGILDEAAKEKDLEIKWELFTHGNTLMEGIYAGAIHFGHAADGPGIFAQASNKPFYYVGADNPNPEGVGIVVLKKSGITKLEDLKGKKVGALKGGNHHYSTVLALESVGLTVDDVEWVYPEDAAQGRALFETGQIDALASYDPFFASAELETDSITLVNGDIDGYPNRTFYFATETFVDNYPELVEFILEKIDESDKWANENREEVIAIMSEALGIKEEVISKQINRRTFGASEITDEIIETQQKQADKYFELKLIPVEVTIQDKVWTK</sequence>
<dbReference type="Gene3D" id="3.40.190.10">
    <property type="entry name" value="Periplasmic binding protein-like II"/>
    <property type="match status" value="2"/>
</dbReference>
<feature type="domain" description="Solute-binding protein family 3/N-terminal" evidence="6">
    <location>
        <begin position="40"/>
        <end position="258"/>
    </location>
</feature>
<dbReference type="InterPro" id="IPR001638">
    <property type="entry name" value="Solute-binding_3/MltF_N"/>
</dbReference>
<dbReference type="SUPFAM" id="SSF53850">
    <property type="entry name" value="Periplasmic binding protein-like II"/>
    <property type="match status" value="1"/>
</dbReference>
<comment type="similarity">
    <text evidence="2">Belongs to the bacterial solute-binding protein SsuA/TauA family.</text>
</comment>
<evidence type="ECO:0000313" key="8">
    <source>
        <dbReference type="Proteomes" id="UP000600565"/>
    </source>
</evidence>
<keyword evidence="4 5" id="KW-0732">Signal</keyword>
<evidence type="ECO:0000256" key="4">
    <source>
        <dbReference type="ARBA" id="ARBA00022729"/>
    </source>
</evidence>
<keyword evidence="8" id="KW-1185">Reference proteome</keyword>
<evidence type="ECO:0000313" key="7">
    <source>
        <dbReference type="EMBL" id="MBD8034372.1"/>
    </source>
</evidence>
<protein>
    <submittedName>
        <fullName evidence="7">Aliphatic sulfonate ABC transporter substrate-binding protein</fullName>
    </submittedName>
</protein>
<feature type="signal peptide" evidence="5">
    <location>
        <begin position="1"/>
        <end position="21"/>
    </location>
</feature>
<evidence type="ECO:0000256" key="5">
    <source>
        <dbReference type="SAM" id="SignalP"/>
    </source>
</evidence>
<evidence type="ECO:0000256" key="2">
    <source>
        <dbReference type="ARBA" id="ARBA00010742"/>
    </source>
</evidence>
<keyword evidence="3" id="KW-0813">Transport</keyword>
<dbReference type="RefSeq" id="WP_191704868.1">
    <property type="nucleotide sequence ID" value="NZ_JACSPW010000015.1"/>
</dbReference>
<dbReference type="PROSITE" id="PS51257">
    <property type="entry name" value="PROKAR_LIPOPROTEIN"/>
    <property type="match status" value="1"/>
</dbReference>
<comment type="caution">
    <text evidence="7">The sequence shown here is derived from an EMBL/GenBank/DDBJ whole genome shotgun (WGS) entry which is preliminary data.</text>
</comment>
<dbReference type="Proteomes" id="UP000600565">
    <property type="component" value="Unassembled WGS sequence"/>
</dbReference>
<dbReference type="NCBIfam" id="TIGR01728">
    <property type="entry name" value="SsuA_fam"/>
    <property type="match status" value="1"/>
</dbReference>
<name>A0ABR8XR16_9BACL</name>
<evidence type="ECO:0000256" key="3">
    <source>
        <dbReference type="ARBA" id="ARBA00022448"/>
    </source>
</evidence>
<dbReference type="PANTHER" id="PTHR30024">
    <property type="entry name" value="ALIPHATIC SULFONATES-BINDING PROTEIN-RELATED"/>
    <property type="match status" value="1"/>
</dbReference>
<accession>A0ABR8XR16</accession>
<gene>
    <name evidence="7" type="ORF">H9632_14970</name>
</gene>
<dbReference type="InterPro" id="IPR015168">
    <property type="entry name" value="SsuA/THI5"/>
</dbReference>
<feature type="chain" id="PRO_5047091991" evidence="5">
    <location>
        <begin position="22"/>
        <end position="325"/>
    </location>
</feature>
<organism evidence="7 8">
    <name type="scientific">Solibacillus merdavium</name>
    <dbReference type="NCBI Taxonomy" id="2762218"/>
    <lineage>
        <taxon>Bacteria</taxon>
        <taxon>Bacillati</taxon>
        <taxon>Bacillota</taxon>
        <taxon>Bacilli</taxon>
        <taxon>Bacillales</taxon>
        <taxon>Caryophanaceae</taxon>
        <taxon>Solibacillus</taxon>
    </lineage>
</organism>
<dbReference type="PANTHER" id="PTHR30024:SF42">
    <property type="entry name" value="ALIPHATIC SULFONATES-BINDING PROTEIN-RELATED"/>
    <property type="match status" value="1"/>
</dbReference>
<dbReference type="EMBL" id="JACSPW010000015">
    <property type="protein sequence ID" value="MBD8034372.1"/>
    <property type="molecule type" value="Genomic_DNA"/>
</dbReference>
<dbReference type="SMART" id="SM00062">
    <property type="entry name" value="PBPb"/>
    <property type="match status" value="1"/>
</dbReference>